<dbReference type="Proteomes" id="UP000323225">
    <property type="component" value="Unassembled WGS sequence"/>
</dbReference>
<comment type="caution">
    <text evidence="2">The sequence shown here is derived from an EMBL/GenBank/DDBJ whole genome shotgun (WGS) entry which is preliminary data.</text>
</comment>
<reference evidence="2 3" key="1">
    <citation type="submission" date="2019-09" db="EMBL/GenBank/DDBJ databases">
        <authorList>
            <person name="Kritzky A."/>
            <person name="Schelkanova E.Y."/>
            <person name="Alkhova Z.V."/>
            <person name="Smirnova N.I."/>
        </authorList>
    </citation>
    <scope>NUCLEOTIDE SEQUENCE [LARGE SCALE GENOMIC DNA]</scope>
    <source>
        <strain evidence="2 3">M1526</strain>
    </source>
</reference>
<proteinExistence type="predicted"/>
<dbReference type="InterPro" id="IPR011250">
    <property type="entry name" value="OMP/PagP_B-barrel"/>
</dbReference>
<feature type="signal peptide" evidence="1">
    <location>
        <begin position="1"/>
        <end position="19"/>
    </location>
</feature>
<feature type="chain" id="PRO_5030957032" evidence="1">
    <location>
        <begin position="20"/>
        <end position="194"/>
    </location>
</feature>
<organism evidence="2 3">
    <name type="scientific">Vibrio cholerae</name>
    <dbReference type="NCBI Taxonomy" id="666"/>
    <lineage>
        <taxon>Bacteria</taxon>
        <taxon>Pseudomonadati</taxon>
        <taxon>Pseudomonadota</taxon>
        <taxon>Gammaproteobacteria</taxon>
        <taxon>Vibrionales</taxon>
        <taxon>Vibrionaceae</taxon>
        <taxon>Vibrio</taxon>
    </lineage>
</organism>
<dbReference type="EMBL" id="VUAA01000007">
    <property type="protein sequence ID" value="KAA1255213.1"/>
    <property type="molecule type" value="Genomic_DNA"/>
</dbReference>
<dbReference type="AlphaFoldDB" id="A0A5B1C6J5"/>
<name>A0A5B1C6J5_VIBCL</name>
<evidence type="ECO:0000313" key="3">
    <source>
        <dbReference type="Proteomes" id="UP000323225"/>
    </source>
</evidence>
<keyword evidence="1" id="KW-0732">Signal</keyword>
<accession>A0A5B1C6J5</accession>
<gene>
    <name evidence="2" type="ORF">F0M16_08325</name>
</gene>
<protein>
    <submittedName>
        <fullName evidence="2">Porin family protein</fullName>
    </submittedName>
</protein>
<sequence length="194" mass="20764">MKKTLIALAALTISGAASAAYVDNVSVGFTDVEDFQGITVGVEKSITETVYVGANVQALEHVDHADVTAQDYSAKVGALHALSTTHNLYGEVGVGHVVLEDVDGKVSDDYASLEVGVKGDLSKKAPIQYSAFVGSKAYTDLDNTYYVGADMDYAVTDTFAVGVGYKFEAYDSNDQSLHGEENESQFFVQTKFKF</sequence>
<evidence type="ECO:0000256" key="1">
    <source>
        <dbReference type="SAM" id="SignalP"/>
    </source>
</evidence>
<evidence type="ECO:0000313" key="2">
    <source>
        <dbReference type="EMBL" id="KAA1255213.1"/>
    </source>
</evidence>
<dbReference type="SUPFAM" id="SSF56925">
    <property type="entry name" value="OMPA-like"/>
    <property type="match status" value="1"/>
</dbReference>